<evidence type="ECO:0008006" key="4">
    <source>
        <dbReference type="Google" id="ProtNLM"/>
    </source>
</evidence>
<dbReference type="Proteomes" id="UP000187209">
    <property type="component" value="Unassembled WGS sequence"/>
</dbReference>
<proteinExistence type="predicted"/>
<gene>
    <name evidence="2" type="ORF">SteCoe_5881</name>
</gene>
<protein>
    <recommendedName>
        <fullName evidence="4">NADH-ubiquinone oxidoreductase 21kDa subunit N-terminal domain-containing protein</fullName>
    </recommendedName>
</protein>
<feature type="transmembrane region" description="Helical" evidence="1">
    <location>
        <begin position="81"/>
        <end position="98"/>
    </location>
</feature>
<keyword evidence="3" id="KW-1185">Reference proteome</keyword>
<sequence>MSENFYLIRRLFQVGDTRKLIEPGERTPYPIIIERPTFRDIFFNMGLPEWTPFLVSIPLGTALGLRFTHNLNDLPLSRRRAFGGTIITLMIFGFYLGVKGSFYKLIGFEDNGLRWRFPDQRVKKYDFTSDVKGFWEDLLRGNRINRN</sequence>
<evidence type="ECO:0000256" key="1">
    <source>
        <dbReference type="SAM" id="Phobius"/>
    </source>
</evidence>
<name>A0A1R2CR92_9CILI</name>
<reference evidence="2 3" key="1">
    <citation type="submission" date="2016-11" db="EMBL/GenBank/DDBJ databases">
        <title>The macronuclear genome of Stentor coeruleus: a giant cell with tiny introns.</title>
        <authorList>
            <person name="Slabodnick M."/>
            <person name="Ruby J.G."/>
            <person name="Reiff S.B."/>
            <person name="Swart E.C."/>
            <person name="Gosai S."/>
            <person name="Prabakaran S."/>
            <person name="Witkowska E."/>
            <person name="Larue G.E."/>
            <person name="Fisher S."/>
            <person name="Freeman R.M."/>
            <person name="Gunawardena J."/>
            <person name="Chu W."/>
            <person name="Stover N.A."/>
            <person name="Gregory B.D."/>
            <person name="Nowacki M."/>
            <person name="Derisi J."/>
            <person name="Roy S.W."/>
            <person name="Marshall W.F."/>
            <person name="Sood P."/>
        </authorList>
    </citation>
    <scope>NUCLEOTIDE SEQUENCE [LARGE SCALE GENOMIC DNA]</scope>
    <source>
        <strain evidence="2">WM001</strain>
    </source>
</reference>
<keyword evidence="1" id="KW-1133">Transmembrane helix</keyword>
<dbReference type="AlphaFoldDB" id="A0A1R2CR92"/>
<dbReference type="EMBL" id="MPUH01000079">
    <property type="protein sequence ID" value="OMJ91511.1"/>
    <property type="molecule type" value="Genomic_DNA"/>
</dbReference>
<keyword evidence="1" id="KW-0812">Transmembrane</keyword>
<accession>A0A1R2CR92</accession>
<organism evidence="2 3">
    <name type="scientific">Stentor coeruleus</name>
    <dbReference type="NCBI Taxonomy" id="5963"/>
    <lineage>
        <taxon>Eukaryota</taxon>
        <taxon>Sar</taxon>
        <taxon>Alveolata</taxon>
        <taxon>Ciliophora</taxon>
        <taxon>Postciliodesmatophora</taxon>
        <taxon>Heterotrichea</taxon>
        <taxon>Heterotrichida</taxon>
        <taxon>Stentoridae</taxon>
        <taxon>Stentor</taxon>
    </lineage>
</organism>
<evidence type="ECO:0000313" key="2">
    <source>
        <dbReference type="EMBL" id="OMJ91511.1"/>
    </source>
</evidence>
<evidence type="ECO:0000313" key="3">
    <source>
        <dbReference type="Proteomes" id="UP000187209"/>
    </source>
</evidence>
<dbReference type="OrthoDB" id="309829at2759"/>
<keyword evidence="1" id="KW-0472">Membrane</keyword>
<comment type="caution">
    <text evidence="2">The sequence shown here is derived from an EMBL/GenBank/DDBJ whole genome shotgun (WGS) entry which is preliminary data.</text>
</comment>